<dbReference type="Proteomes" id="UP000076532">
    <property type="component" value="Unassembled WGS sequence"/>
</dbReference>
<reference evidence="1 2" key="1">
    <citation type="journal article" date="2016" name="Mol. Biol. Evol.">
        <title>Comparative Genomics of Early-Diverging Mushroom-Forming Fungi Provides Insights into the Origins of Lignocellulose Decay Capabilities.</title>
        <authorList>
            <person name="Nagy L.G."/>
            <person name="Riley R."/>
            <person name="Tritt A."/>
            <person name="Adam C."/>
            <person name="Daum C."/>
            <person name="Floudas D."/>
            <person name="Sun H."/>
            <person name="Yadav J.S."/>
            <person name="Pangilinan J."/>
            <person name="Larsson K.H."/>
            <person name="Matsuura K."/>
            <person name="Barry K."/>
            <person name="Labutti K."/>
            <person name="Kuo R."/>
            <person name="Ohm R.A."/>
            <person name="Bhattacharya S.S."/>
            <person name="Shirouzu T."/>
            <person name="Yoshinaga Y."/>
            <person name="Martin F.M."/>
            <person name="Grigoriev I.V."/>
            <person name="Hibbett D.S."/>
        </authorList>
    </citation>
    <scope>NUCLEOTIDE SEQUENCE [LARGE SCALE GENOMIC DNA]</scope>
    <source>
        <strain evidence="1 2">CBS 109695</strain>
    </source>
</reference>
<evidence type="ECO:0000313" key="2">
    <source>
        <dbReference type="Proteomes" id="UP000076532"/>
    </source>
</evidence>
<protein>
    <submittedName>
        <fullName evidence="1">Uncharacterized protein</fullName>
    </submittedName>
</protein>
<evidence type="ECO:0000313" key="1">
    <source>
        <dbReference type="EMBL" id="KZP11646.1"/>
    </source>
</evidence>
<dbReference type="EMBL" id="KV417659">
    <property type="protein sequence ID" value="KZP11646.1"/>
    <property type="molecule type" value="Genomic_DNA"/>
</dbReference>
<sequence>MSLFIHGGMPRVREGLKTRMVRSVGGCERVLGAGAGWLGSVVRCGGWVCAWMRWECAGRYLRGCARARRSCVRANRLKPCVNECSCRLRRRVGRPSLSCVGLAGMLEGRLVGAHEAGRAHLGAVICAWGMKYERAVVRVGGQNACVGSA</sequence>
<organism evidence="1 2">
    <name type="scientific">Athelia psychrophila</name>
    <dbReference type="NCBI Taxonomy" id="1759441"/>
    <lineage>
        <taxon>Eukaryota</taxon>
        <taxon>Fungi</taxon>
        <taxon>Dikarya</taxon>
        <taxon>Basidiomycota</taxon>
        <taxon>Agaricomycotina</taxon>
        <taxon>Agaricomycetes</taxon>
        <taxon>Agaricomycetidae</taxon>
        <taxon>Atheliales</taxon>
        <taxon>Atheliaceae</taxon>
        <taxon>Athelia</taxon>
    </lineage>
</organism>
<keyword evidence="2" id="KW-1185">Reference proteome</keyword>
<accession>A0A166AIR1</accession>
<dbReference type="AlphaFoldDB" id="A0A166AIR1"/>
<proteinExistence type="predicted"/>
<gene>
    <name evidence="1" type="ORF">FIBSPDRAFT_180678</name>
</gene>
<name>A0A166AIR1_9AGAM</name>